<accession>A0A316E0L8</accession>
<dbReference type="OrthoDB" id="9773351at2"/>
<feature type="domain" description="Predicted 3'-5' exonuclease PolB-like" evidence="1">
    <location>
        <begin position="64"/>
        <end position="232"/>
    </location>
</feature>
<dbReference type="InterPro" id="IPR036397">
    <property type="entry name" value="RNaseH_sf"/>
</dbReference>
<evidence type="ECO:0000313" key="3">
    <source>
        <dbReference type="Proteomes" id="UP000245489"/>
    </source>
</evidence>
<name>A0A316E0L8_9BACT</name>
<proteinExistence type="predicted"/>
<dbReference type="Proteomes" id="UP000245489">
    <property type="component" value="Unassembled WGS sequence"/>
</dbReference>
<dbReference type="CDD" id="cd05782">
    <property type="entry name" value="DNA_polB_like1_exo"/>
    <property type="match status" value="1"/>
</dbReference>
<dbReference type="GO" id="GO:0003676">
    <property type="term" value="F:nucleic acid binding"/>
    <property type="evidence" value="ECO:0007669"/>
    <property type="project" value="InterPro"/>
</dbReference>
<dbReference type="EMBL" id="QGGO01000018">
    <property type="protein sequence ID" value="PWK23029.1"/>
    <property type="molecule type" value="Genomic_DNA"/>
</dbReference>
<dbReference type="RefSeq" id="WP_109743989.1">
    <property type="nucleotide sequence ID" value="NZ_QGGO01000018.1"/>
</dbReference>
<dbReference type="InterPro" id="IPR012337">
    <property type="entry name" value="RNaseH-like_sf"/>
</dbReference>
<evidence type="ECO:0000313" key="2">
    <source>
        <dbReference type="EMBL" id="PWK23029.1"/>
    </source>
</evidence>
<gene>
    <name evidence="2" type="ORF">LV89_03297</name>
</gene>
<protein>
    <recommendedName>
        <fullName evidence="1">Predicted 3'-5' exonuclease PolB-like domain-containing protein</fullName>
    </recommendedName>
</protein>
<organism evidence="2 3">
    <name type="scientific">Arcicella aurantiaca</name>
    <dbReference type="NCBI Taxonomy" id="591202"/>
    <lineage>
        <taxon>Bacteria</taxon>
        <taxon>Pseudomonadati</taxon>
        <taxon>Bacteroidota</taxon>
        <taxon>Cytophagia</taxon>
        <taxon>Cytophagales</taxon>
        <taxon>Flectobacillaceae</taxon>
        <taxon>Arcicella</taxon>
    </lineage>
</organism>
<sequence>MDFQKVAKNLLFIDIETVSAEPELNRLSDRMKALWLHKASYLTNPNNLNVEEFYFDRSGIYAEFGKIVAIGVGFFHWNDEQEICLKVKSISSDNEAEVLKEFKALIEKKYKPTALALCAHNGKEFDYPYLCRRMLVNGIEIPKALQISGRKPWEIPHYDTLDMWKFGDKKHYTSLELLAAIFNISSSKTELSGDQVNHAYHIENDLPKIARYCREDIIVLAQLFLKYHNMETVKDDNVERI</sequence>
<comment type="caution">
    <text evidence="2">The sequence shown here is derived from an EMBL/GenBank/DDBJ whole genome shotgun (WGS) entry which is preliminary data.</text>
</comment>
<dbReference type="Gene3D" id="3.30.420.10">
    <property type="entry name" value="Ribonuclease H-like superfamily/Ribonuclease H"/>
    <property type="match status" value="1"/>
</dbReference>
<keyword evidence="3" id="KW-1185">Reference proteome</keyword>
<dbReference type="AlphaFoldDB" id="A0A316E0L8"/>
<dbReference type="InterPro" id="IPR019288">
    <property type="entry name" value="3'-5'_exonuclease_PolB-like"/>
</dbReference>
<dbReference type="Pfam" id="PF10108">
    <property type="entry name" value="DNA_pol_B_exo2"/>
    <property type="match status" value="1"/>
</dbReference>
<reference evidence="2 3" key="1">
    <citation type="submission" date="2018-05" db="EMBL/GenBank/DDBJ databases">
        <title>Genomic Encyclopedia of Archaeal and Bacterial Type Strains, Phase II (KMG-II): from individual species to whole genera.</title>
        <authorList>
            <person name="Goeker M."/>
        </authorList>
    </citation>
    <scope>NUCLEOTIDE SEQUENCE [LARGE SCALE GENOMIC DNA]</scope>
    <source>
        <strain evidence="2 3">DSM 22214</strain>
    </source>
</reference>
<dbReference type="SUPFAM" id="SSF53098">
    <property type="entry name" value="Ribonuclease H-like"/>
    <property type="match status" value="1"/>
</dbReference>
<evidence type="ECO:0000259" key="1">
    <source>
        <dbReference type="Pfam" id="PF10108"/>
    </source>
</evidence>